<evidence type="ECO:0000313" key="3">
    <source>
        <dbReference type="Proteomes" id="UP000308197"/>
    </source>
</evidence>
<keyword evidence="3" id="KW-1185">Reference proteome</keyword>
<feature type="compositionally biased region" description="Basic and acidic residues" evidence="1">
    <location>
        <begin position="164"/>
        <end position="182"/>
    </location>
</feature>
<dbReference type="EMBL" id="ML212701">
    <property type="protein sequence ID" value="TFK78214.1"/>
    <property type="molecule type" value="Genomic_DNA"/>
</dbReference>
<feature type="compositionally biased region" description="Basic and acidic residues" evidence="1">
    <location>
        <begin position="44"/>
        <end position="56"/>
    </location>
</feature>
<accession>A0A5C3NLX4</accession>
<reference evidence="2 3" key="1">
    <citation type="journal article" date="2019" name="Nat. Ecol. Evol.">
        <title>Megaphylogeny resolves global patterns of mushroom evolution.</title>
        <authorList>
            <person name="Varga T."/>
            <person name="Krizsan K."/>
            <person name="Foldi C."/>
            <person name="Dima B."/>
            <person name="Sanchez-Garcia M."/>
            <person name="Sanchez-Ramirez S."/>
            <person name="Szollosi G.J."/>
            <person name="Szarkandi J.G."/>
            <person name="Papp V."/>
            <person name="Albert L."/>
            <person name="Andreopoulos W."/>
            <person name="Angelini C."/>
            <person name="Antonin V."/>
            <person name="Barry K.W."/>
            <person name="Bougher N.L."/>
            <person name="Buchanan P."/>
            <person name="Buyck B."/>
            <person name="Bense V."/>
            <person name="Catcheside P."/>
            <person name="Chovatia M."/>
            <person name="Cooper J."/>
            <person name="Damon W."/>
            <person name="Desjardin D."/>
            <person name="Finy P."/>
            <person name="Geml J."/>
            <person name="Haridas S."/>
            <person name="Hughes K."/>
            <person name="Justo A."/>
            <person name="Karasinski D."/>
            <person name="Kautmanova I."/>
            <person name="Kiss B."/>
            <person name="Kocsube S."/>
            <person name="Kotiranta H."/>
            <person name="LaButti K.M."/>
            <person name="Lechner B.E."/>
            <person name="Liimatainen K."/>
            <person name="Lipzen A."/>
            <person name="Lukacs Z."/>
            <person name="Mihaltcheva S."/>
            <person name="Morgado L.N."/>
            <person name="Niskanen T."/>
            <person name="Noordeloos M.E."/>
            <person name="Ohm R.A."/>
            <person name="Ortiz-Santana B."/>
            <person name="Ovrebo C."/>
            <person name="Racz N."/>
            <person name="Riley R."/>
            <person name="Savchenko A."/>
            <person name="Shiryaev A."/>
            <person name="Soop K."/>
            <person name="Spirin V."/>
            <person name="Szebenyi C."/>
            <person name="Tomsovsky M."/>
            <person name="Tulloss R.E."/>
            <person name="Uehling J."/>
            <person name="Grigoriev I.V."/>
            <person name="Vagvolgyi C."/>
            <person name="Papp T."/>
            <person name="Martin F.M."/>
            <person name="Miettinen O."/>
            <person name="Hibbett D.S."/>
            <person name="Nagy L.G."/>
        </authorList>
    </citation>
    <scope>NUCLEOTIDE SEQUENCE [LARGE SCALE GENOMIC DNA]</scope>
    <source>
        <strain evidence="2 3">HHB13444</strain>
    </source>
</reference>
<name>A0A5C3NLX4_9APHY</name>
<feature type="compositionally biased region" description="Basic and acidic residues" evidence="1">
    <location>
        <begin position="133"/>
        <end position="145"/>
    </location>
</feature>
<organism evidence="2 3">
    <name type="scientific">Polyporus arcularius HHB13444</name>
    <dbReference type="NCBI Taxonomy" id="1314778"/>
    <lineage>
        <taxon>Eukaryota</taxon>
        <taxon>Fungi</taxon>
        <taxon>Dikarya</taxon>
        <taxon>Basidiomycota</taxon>
        <taxon>Agaricomycotina</taxon>
        <taxon>Agaricomycetes</taxon>
        <taxon>Polyporales</taxon>
        <taxon>Polyporaceae</taxon>
        <taxon>Polyporus</taxon>
    </lineage>
</organism>
<feature type="region of interest" description="Disordered" evidence="1">
    <location>
        <begin position="121"/>
        <end position="182"/>
    </location>
</feature>
<feature type="region of interest" description="Disordered" evidence="1">
    <location>
        <begin position="44"/>
        <end position="83"/>
    </location>
</feature>
<proteinExistence type="predicted"/>
<dbReference type="AlphaFoldDB" id="A0A5C3NLX4"/>
<gene>
    <name evidence="2" type="ORF">K466DRAFT_607199</name>
</gene>
<evidence type="ECO:0000256" key="1">
    <source>
        <dbReference type="SAM" id="MobiDB-lite"/>
    </source>
</evidence>
<evidence type="ECO:0000313" key="2">
    <source>
        <dbReference type="EMBL" id="TFK78214.1"/>
    </source>
</evidence>
<dbReference type="InParanoid" id="A0A5C3NLX4"/>
<evidence type="ECO:0008006" key="4">
    <source>
        <dbReference type="Google" id="ProtNLM"/>
    </source>
</evidence>
<dbReference type="Proteomes" id="UP000308197">
    <property type="component" value="Unassembled WGS sequence"/>
</dbReference>
<protein>
    <recommendedName>
        <fullName evidence="4">Zn(2)-C6 fungal-type domain-containing protein</fullName>
    </recommendedName>
</protein>
<sequence length="182" mass="20183">MPPKSQDKIAALRFQQTKAQVALARATVEKLEAEQVAMEAALRRAEAAEREAEKARQTTKKTPPKPKSGGMAAGETREEKATDVPCMPCRKAKGICRYYMSDRSASCMWCQEKKAKCEGRSPLVGVQVRKWKTHDTVDSDVEDTKPPTPKKRKTKEAPKAGPSKGKERAHPEPEPEPEVEKA</sequence>